<evidence type="ECO:0000313" key="5">
    <source>
        <dbReference type="Proteomes" id="UP000274358"/>
    </source>
</evidence>
<dbReference type="GO" id="GO:0005525">
    <property type="term" value="F:GTP binding"/>
    <property type="evidence" value="ECO:0007669"/>
    <property type="project" value="UniProtKB-KW"/>
</dbReference>
<reference evidence="4 5" key="1">
    <citation type="submission" date="2018-12" db="EMBL/GenBank/DDBJ databases">
        <title>Dyella dinghuensis sp. nov. DHOA06 and Dyella choica sp. nov. 4M-K27, isolated from forest soil.</title>
        <authorList>
            <person name="Qiu L.-H."/>
            <person name="Gao Z.-H."/>
        </authorList>
    </citation>
    <scope>NUCLEOTIDE SEQUENCE [LARGE SCALE GENOMIC DNA]</scope>
    <source>
        <strain evidence="4 5">4M-K27</strain>
    </source>
</reference>
<comment type="caution">
    <text evidence="4">The sequence shown here is derived from an EMBL/GenBank/DDBJ whole genome shotgun (WGS) entry which is preliminary data.</text>
</comment>
<keyword evidence="3" id="KW-0472">Membrane</keyword>
<dbReference type="AlphaFoldDB" id="A0A432M4S2"/>
<dbReference type="InterPro" id="IPR009001">
    <property type="entry name" value="Transl_elong_EF1A/Init_IF2_C"/>
</dbReference>
<keyword evidence="2" id="KW-0342">GTP-binding</keyword>
<dbReference type="SUPFAM" id="SSF50465">
    <property type="entry name" value="EF-Tu/eEF-1alpha/eIF2-gamma C-terminal domain"/>
    <property type="match status" value="1"/>
</dbReference>
<protein>
    <recommendedName>
        <fullName evidence="6">Translation elongation factor EFTu/EF1A C-terminal domain-containing protein</fullName>
    </recommendedName>
</protein>
<dbReference type="Gene3D" id="2.40.30.10">
    <property type="entry name" value="Translation factors"/>
    <property type="match status" value="1"/>
</dbReference>
<evidence type="ECO:0008006" key="6">
    <source>
        <dbReference type="Google" id="ProtNLM"/>
    </source>
</evidence>
<dbReference type="RefSeq" id="WP_126685326.1">
    <property type="nucleotide sequence ID" value="NZ_RYYV01000009.1"/>
</dbReference>
<keyword evidence="5" id="KW-1185">Reference proteome</keyword>
<proteinExistence type="predicted"/>
<sequence>MTASNSNGFWHAASVVLGIACIPFVVIWFWHNLAVVHEPFHPVPPDHVVPMLVGRNSVYTVYVTPLQNKFWSPWVIGTGVCVGLAFSIACILANRGRMHVLARVQMIATKDGGRSGPVATGYRSNSTFHGANGLVSCIGQFELEDNRWIYPGDLAEIIVSFRNGTDLANVIQAGRKWSIHEGGKLVGYGEVLALLSMATFDASPSGR</sequence>
<evidence type="ECO:0000256" key="3">
    <source>
        <dbReference type="SAM" id="Phobius"/>
    </source>
</evidence>
<dbReference type="Proteomes" id="UP000274358">
    <property type="component" value="Unassembled WGS sequence"/>
</dbReference>
<keyword evidence="3" id="KW-0812">Transmembrane</keyword>
<accession>A0A432M4S2</accession>
<gene>
    <name evidence="4" type="ORF">EKH80_13675</name>
</gene>
<dbReference type="EMBL" id="RYYV01000009">
    <property type="protein sequence ID" value="RUL74526.1"/>
    <property type="molecule type" value="Genomic_DNA"/>
</dbReference>
<keyword evidence="1" id="KW-0547">Nucleotide-binding</keyword>
<evidence type="ECO:0000256" key="2">
    <source>
        <dbReference type="ARBA" id="ARBA00023134"/>
    </source>
</evidence>
<feature type="transmembrane region" description="Helical" evidence="3">
    <location>
        <begin position="71"/>
        <end position="93"/>
    </location>
</feature>
<evidence type="ECO:0000313" key="4">
    <source>
        <dbReference type="EMBL" id="RUL74526.1"/>
    </source>
</evidence>
<dbReference type="OrthoDB" id="7583974at2"/>
<keyword evidence="3" id="KW-1133">Transmembrane helix</keyword>
<organism evidence="4 5">
    <name type="scientific">Dyella choica</name>
    <dbReference type="NCBI Taxonomy" id="1927959"/>
    <lineage>
        <taxon>Bacteria</taxon>
        <taxon>Pseudomonadati</taxon>
        <taxon>Pseudomonadota</taxon>
        <taxon>Gammaproteobacteria</taxon>
        <taxon>Lysobacterales</taxon>
        <taxon>Rhodanobacteraceae</taxon>
        <taxon>Dyella</taxon>
    </lineage>
</organism>
<evidence type="ECO:0000256" key="1">
    <source>
        <dbReference type="ARBA" id="ARBA00022741"/>
    </source>
</evidence>
<feature type="transmembrane region" description="Helical" evidence="3">
    <location>
        <begin position="12"/>
        <end position="30"/>
    </location>
</feature>
<name>A0A432M4S2_9GAMM</name>